<accession>A0AAQ1JSQ9</accession>
<name>A0AAQ1JSQ9_9BURK</name>
<feature type="domain" description="Amidase" evidence="1">
    <location>
        <begin position="26"/>
        <end position="450"/>
    </location>
</feature>
<organism evidence="2 3">
    <name type="scientific">Paraburkholderia tropica</name>
    <dbReference type="NCBI Taxonomy" id="92647"/>
    <lineage>
        <taxon>Bacteria</taxon>
        <taxon>Pseudomonadati</taxon>
        <taxon>Pseudomonadota</taxon>
        <taxon>Betaproteobacteria</taxon>
        <taxon>Burkholderiales</taxon>
        <taxon>Burkholderiaceae</taxon>
        <taxon>Paraburkholderia</taxon>
    </lineage>
</organism>
<dbReference type="Proteomes" id="UP000183529">
    <property type="component" value="Unassembled WGS sequence"/>
</dbReference>
<dbReference type="Gene3D" id="3.90.1300.10">
    <property type="entry name" value="Amidase signature (AS) domain"/>
    <property type="match status" value="1"/>
</dbReference>
<dbReference type="PROSITE" id="PS00571">
    <property type="entry name" value="AMIDASES"/>
    <property type="match status" value="1"/>
</dbReference>
<sequence>MSVSLADLSAVDARRLIGNGELSPVELLDACLARIESIEPAVNALAATAFERARDEARRAEQAVVRGEALGVLHGLPIGVKDLEETGGLLTTYGSPLYRDHVPVSDNAFVARLRAAGAIVAAKTNVPEMGAGANTRNAVWGATGNPFDTRLNAGGSSGGSAVALATGMLPLATGSDLGGSLRIPAALCGVVGYRASPGLVPSERRVLGWAPNWVSGPMGRNVADVRLQLAAVAGHASADPLSYPATLDAFAREPRLDPSTLRIGYTEDFGACAVDASIRATFRAKIERLSRIVAQCEPIDLDLREAHRVFDVVRAQEFVASLRETYERDPSLLGANTRTNYEMGGALTLADVARAETQRTALYRQFQAHFSRYDVIVSPVSPVTPFAWTTSHCESIDGTPLENYYRWVALTYVVTVLTNPSMSLPCGIDHAGMPFGLQLIGPMRGDARLLDAAQALEVAFAREPTLARPVPDLAALRGTPHQARAALRSIVTDPPRLRDASLNL</sequence>
<dbReference type="AlphaFoldDB" id="A0AAQ1JSQ9"/>
<dbReference type="Pfam" id="PF01425">
    <property type="entry name" value="Amidase"/>
    <property type="match status" value="1"/>
</dbReference>
<protein>
    <submittedName>
        <fullName evidence="2">Asp-tRNAAsn/Glu-tRNAGln amidotransferase A subunit</fullName>
    </submittedName>
</protein>
<dbReference type="PANTHER" id="PTHR11895:SF76">
    <property type="entry name" value="INDOLEACETAMIDE HYDROLASE"/>
    <property type="match status" value="1"/>
</dbReference>
<dbReference type="EMBL" id="FNZM01000003">
    <property type="protein sequence ID" value="SEJ20702.1"/>
    <property type="molecule type" value="Genomic_DNA"/>
</dbReference>
<dbReference type="InterPro" id="IPR000120">
    <property type="entry name" value="Amidase"/>
</dbReference>
<gene>
    <name evidence="2" type="ORF">SAMN05216550_103156</name>
</gene>
<proteinExistence type="predicted"/>
<dbReference type="InterPro" id="IPR036928">
    <property type="entry name" value="AS_sf"/>
</dbReference>
<dbReference type="InterPro" id="IPR020556">
    <property type="entry name" value="Amidase_CS"/>
</dbReference>
<evidence type="ECO:0000313" key="3">
    <source>
        <dbReference type="Proteomes" id="UP000183529"/>
    </source>
</evidence>
<dbReference type="RefSeq" id="WP_074981909.1">
    <property type="nucleotide sequence ID" value="NZ_CADFGN010000001.1"/>
</dbReference>
<dbReference type="GO" id="GO:0003824">
    <property type="term" value="F:catalytic activity"/>
    <property type="evidence" value="ECO:0007669"/>
    <property type="project" value="InterPro"/>
</dbReference>
<evidence type="ECO:0000313" key="2">
    <source>
        <dbReference type="EMBL" id="SEJ20702.1"/>
    </source>
</evidence>
<reference evidence="2 3" key="1">
    <citation type="submission" date="2016-10" db="EMBL/GenBank/DDBJ databases">
        <authorList>
            <person name="Varghese N."/>
            <person name="Submissions S."/>
        </authorList>
    </citation>
    <scope>NUCLEOTIDE SEQUENCE [LARGE SCALE GENOMIC DNA]</scope>
    <source>
        <strain evidence="2 3">LMG 22274</strain>
    </source>
</reference>
<evidence type="ECO:0000259" key="1">
    <source>
        <dbReference type="Pfam" id="PF01425"/>
    </source>
</evidence>
<dbReference type="SUPFAM" id="SSF75304">
    <property type="entry name" value="Amidase signature (AS) enzymes"/>
    <property type="match status" value="1"/>
</dbReference>
<comment type="caution">
    <text evidence="2">The sequence shown here is derived from an EMBL/GenBank/DDBJ whole genome shotgun (WGS) entry which is preliminary data.</text>
</comment>
<dbReference type="InterPro" id="IPR023631">
    <property type="entry name" value="Amidase_dom"/>
</dbReference>
<dbReference type="PANTHER" id="PTHR11895">
    <property type="entry name" value="TRANSAMIDASE"/>
    <property type="match status" value="1"/>
</dbReference>